<gene>
    <name evidence="13" type="ORF">V5J35_002256</name>
</gene>
<dbReference type="SFLD" id="SFLDS00003">
    <property type="entry name" value="Haloacid_Dehalogenase"/>
    <property type="match status" value="1"/>
</dbReference>
<evidence type="ECO:0000256" key="12">
    <source>
        <dbReference type="PIRNR" id="PIRNR006118"/>
    </source>
</evidence>
<dbReference type="GO" id="GO:0019143">
    <property type="term" value="F:3-deoxy-manno-octulosonate-8-phosphatase activity"/>
    <property type="evidence" value="ECO:0007669"/>
    <property type="project" value="UniProtKB-EC"/>
</dbReference>
<dbReference type="Proteomes" id="UP001549366">
    <property type="component" value="Unassembled WGS sequence"/>
</dbReference>
<comment type="cofactor">
    <cofactor evidence="2 12">
        <name>Mg(2+)</name>
        <dbReference type="ChEBI" id="CHEBI:18420"/>
    </cofactor>
</comment>
<dbReference type="SUPFAM" id="SSF56784">
    <property type="entry name" value="HAD-like"/>
    <property type="match status" value="1"/>
</dbReference>
<dbReference type="Gene3D" id="3.40.50.1000">
    <property type="entry name" value="HAD superfamily/HAD-like"/>
    <property type="match status" value="1"/>
</dbReference>
<keyword evidence="7 12" id="KW-0479">Metal-binding</keyword>
<dbReference type="InterPro" id="IPR006549">
    <property type="entry name" value="HAD-SF_hydro_IIIA"/>
</dbReference>
<dbReference type="InterPro" id="IPR036412">
    <property type="entry name" value="HAD-like_sf"/>
</dbReference>
<dbReference type="PANTHER" id="PTHR21485">
    <property type="entry name" value="HAD SUPERFAMILY MEMBERS CMAS AND KDSC"/>
    <property type="match status" value="1"/>
</dbReference>
<evidence type="ECO:0000256" key="2">
    <source>
        <dbReference type="ARBA" id="ARBA00001946"/>
    </source>
</evidence>
<evidence type="ECO:0000256" key="9">
    <source>
        <dbReference type="ARBA" id="ARBA00022842"/>
    </source>
</evidence>
<accession>A0ABV2SIV6</accession>
<dbReference type="EC" id="3.1.3.45" evidence="5 12"/>
<dbReference type="NCBIfam" id="TIGR01662">
    <property type="entry name" value="HAD-SF-IIIA"/>
    <property type="match status" value="1"/>
</dbReference>
<evidence type="ECO:0000256" key="6">
    <source>
        <dbReference type="ARBA" id="ARBA00020092"/>
    </source>
</evidence>
<dbReference type="RefSeq" id="WP_354007243.1">
    <property type="nucleotide sequence ID" value="NZ_JBEWTA010000001.1"/>
</dbReference>
<evidence type="ECO:0000256" key="3">
    <source>
        <dbReference type="ARBA" id="ARBA00005893"/>
    </source>
</evidence>
<evidence type="ECO:0000256" key="10">
    <source>
        <dbReference type="ARBA" id="ARBA00022985"/>
    </source>
</evidence>
<reference evidence="13 14" key="1">
    <citation type="submission" date="2024-06" db="EMBL/GenBank/DDBJ databases">
        <title>Genomic Encyclopedia of Type Strains, Phase V (KMG-V): Genome sequencing to study the core and pangenomes of soil and plant-associated prokaryotes.</title>
        <authorList>
            <person name="Whitman W."/>
        </authorList>
    </citation>
    <scope>NUCLEOTIDE SEQUENCE [LARGE SCALE GENOMIC DNA]</scope>
    <source>
        <strain evidence="13 14">NE40</strain>
    </source>
</reference>
<keyword evidence="10 12" id="KW-0448">Lipopolysaccharide biosynthesis</keyword>
<dbReference type="InterPro" id="IPR050793">
    <property type="entry name" value="CMP-NeuNAc_synthase"/>
</dbReference>
<evidence type="ECO:0000313" key="13">
    <source>
        <dbReference type="EMBL" id="MET4757064.1"/>
    </source>
</evidence>
<dbReference type="PANTHER" id="PTHR21485:SF6">
    <property type="entry name" value="N-ACYLNEURAMINATE CYTIDYLYLTRANSFERASE-RELATED"/>
    <property type="match status" value="1"/>
</dbReference>
<comment type="similarity">
    <text evidence="3 12">Belongs to the KdsC family.</text>
</comment>
<evidence type="ECO:0000256" key="4">
    <source>
        <dbReference type="ARBA" id="ARBA00011881"/>
    </source>
</evidence>
<dbReference type="EMBL" id="JBEWTB010000002">
    <property type="protein sequence ID" value="MET4757064.1"/>
    <property type="molecule type" value="Genomic_DNA"/>
</dbReference>
<comment type="subunit">
    <text evidence="4 12">Homotetramer.</text>
</comment>
<dbReference type="InterPro" id="IPR010023">
    <property type="entry name" value="KdsC_fam"/>
</dbReference>
<keyword evidence="8 12" id="KW-0378">Hydrolase</keyword>
<dbReference type="Pfam" id="PF08282">
    <property type="entry name" value="Hydrolase_3"/>
    <property type="match status" value="1"/>
</dbReference>
<organism evidence="13 14">
    <name type="scientific">Endozoicomonas lisbonensis</name>
    <dbReference type="NCBI Taxonomy" id="3120522"/>
    <lineage>
        <taxon>Bacteria</taxon>
        <taxon>Pseudomonadati</taxon>
        <taxon>Pseudomonadota</taxon>
        <taxon>Gammaproteobacteria</taxon>
        <taxon>Oceanospirillales</taxon>
        <taxon>Endozoicomonadaceae</taxon>
        <taxon>Endozoicomonas</taxon>
    </lineage>
</organism>
<evidence type="ECO:0000256" key="1">
    <source>
        <dbReference type="ARBA" id="ARBA00000898"/>
    </source>
</evidence>
<sequence length="186" mass="19966">MSLSEANMPHVKPEAIKLAIFDIDGVLTDGTLLYGEHGELIKPFNAKDGVGIRLLQENGVAVAVITAKRSAPLARRMQDLKIEYFFPGCHDKAATFAQLKQTLNVQNDAVAYVGDDVLDLPVMEQVGLAIAPADGYQLVKEMAHIVTEASGGKGVVREVADLLIGARTDLAEAYRVLVMPKAAVVQ</sequence>
<comment type="function">
    <text evidence="12">Catalyzes the hydrolysis of 3-deoxy-D-manno-octulosonate 8-phosphate (KDO 8-P) to 3-deoxy-D-manno-octulosonate (KDO) and inorganic phosphate.</text>
</comment>
<evidence type="ECO:0000256" key="11">
    <source>
        <dbReference type="ARBA" id="ARBA00031051"/>
    </source>
</evidence>
<dbReference type="SFLD" id="SFLDG01136">
    <property type="entry name" value="C1.6:_Phosphoserine_Phosphatas"/>
    <property type="match status" value="1"/>
</dbReference>
<dbReference type="PIRSF" id="PIRSF006118">
    <property type="entry name" value="KDO8-P_Ptase"/>
    <property type="match status" value="1"/>
</dbReference>
<protein>
    <recommendedName>
        <fullName evidence="6 12">3-deoxy-D-manno-octulosonate 8-phosphate phosphatase KdsC</fullName>
        <ecNumber evidence="5 12">3.1.3.45</ecNumber>
    </recommendedName>
    <alternativeName>
        <fullName evidence="11 12">KDO 8-P phosphatase</fullName>
    </alternativeName>
</protein>
<dbReference type="SFLD" id="SFLDG01138">
    <property type="entry name" value="C1.6.2:_Deoxy-d-mannose-octulo"/>
    <property type="match status" value="1"/>
</dbReference>
<dbReference type="InterPro" id="IPR023214">
    <property type="entry name" value="HAD_sf"/>
</dbReference>
<comment type="catalytic activity">
    <reaction evidence="1 12">
        <text>3-deoxy-alpha-D-manno-2-octulosonate-8-phosphate + H2O = 3-deoxy-alpha-D-manno-oct-2-ulosonate + phosphate</text>
        <dbReference type="Rhea" id="RHEA:11500"/>
        <dbReference type="ChEBI" id="CHEBI:15377"/>
        <dbReference type="ChEBI" id="CHEBI:43474"/>
        <dbReference type="ChEBI" id="CHEBI:85985"/>
        <dbReference type="ChEBI" id="CHEBI:85986"/>
        <dbReference type="EC" id="3.1.3.45"/>
    </reaction>
</comment>
<keyword evidence="9 12" id="KW-0460">Magnesium</keyword>
<keyword evidence="14" id="KW-1185">Reference proteome</keyword>
<proteinExistence type="inferred from homology"/>
<evidence type="ECO:0000313" key="14">
    <source>
        <dbReference type="Proteomes" id="UP001549366"/>
    </source>
</evidence>
<evidence type="ECO:0000256" key="8">
    <source>
        <dbReference type="ARBA" id="ARBA00022801"/>
    </source>
</evidence>
<evidence type="ECO:0000256" key="5">
    <source>
        <dbReference type="ARBA" id="ARBA00013066"/>
    </source>
</evidence>
<comment type="caution">
    <text evidence="13">The sequence shown here is derived from an EMBL/GenBank/DDBJ whole genome shotgun (WGS) entry which is preliminary data.</text>
</comment>
<dbReference type="CDD" id="cd01630">
    <property type="entry name" value="HAD_KDO-like"/>
    <property type="match status" value="1"/>
</dbReference>
<dbReference type="NCBIfam" id="TIGR01670">
    <property type="entry name" value="KdsC-phosphatas"/>
    <property type="match status" value="1"/>
</dbReference>
<evidence type="ECO:0000256" key="7">
    <source>
        <dbReference type="ARBA" id="ARBA00022723"/>
    </source>
</evidence>
<name>A0ABV2SIV6_9GAMM</name>